<dbReference type="Gene3D" id="1.20.120.450">
    <property type="entry name" value="dinb family like domain"/>
    <property type="match status" value="1"/>
</dbReference>
<keyword evidence="3" id="KW-1185">Reference proteome</keyword>
<dbReference type="SUPFAM" id="SSF109854">
    <property type="entry name" value="DinB/YfiT-like putative metalloenzymes"/>
    <property type="match status" value="1"/>
</dbReference>
<organism evidence="2 3">
    <name type="scientific">Saccharothrix mutabilis subsp. mutabilis</name>
    <dbReference type="NCBI Taxonomy" id="66855"/>
    <lineage>
        <taxon>Bacteria</taxon>
        <taxon>Bacillati</taxon>
        <taxon>Actinomycetota</taxon>
        <taxon>Actinomycetes</taxon>
        <taxon>Pseudonocardiales</taxon>
        <taxon>Pseudonocardiaceae</taxon>
        <taxon>Saccharothrix</taxon>
    </lineage>
</organism>
<dbReference type="NCBIfam" id="TIGR03083">
    <property type="entry name" value="maleylpyruvate isomerase family mycothiol-dependent enzyme"/>
    <property type="match status" value="1"/>
</dbReference>
<dbReference type="RefSeq" id="WP_343935654.1">
    <property type="nucleotide sequence ID" value="NZ_BAAABU010000009.1"/>
</dbReference>
<comment type="caution">
    <text evidence="2">The sequence shown here is derived from an EMBL/GenBank/DDBJ whole genome shotgun (WGS) entry which is preliminary data.</text>
</comment>
<dbReference type="InterPro" id="IPR017517">
    <property type="entry name" value="Maleyloyr_isom"/>
</dbReference>
<evidence type="ECO:0000313" key="2">
    <source>
        <dbReference type="EMBL" id="GAA0239428.1"/>
    </source>
</evidence>
<dbReference type="InterPro" id="IPR034660">
    <property type="entry name" value="DinB/YfiT-like"/>
</dbReference>
<dbReference type="InterPro" id="IPR017520">
    <property type="entry name" value="CHP03086"/>
</dbReference>
<evidence type="ECO:0000313" key="3">
    <source>
        <dbReference type="Proteomes" id="UP001500416"/>
    </source>
</evidence>
<dbReference type="InterPro" id="IPR024344">
    <property type="entry name" value="MDMPI_metal-binding"/>
</dbReference>
<reference evidence="3" key="1">
    <citation type="journal article" date="2019" name="Int. J. Syst. Evol. Microbiol.">
        <title>The Global Catalogue of Microorganisms (GCM) 10K type strain sequencing project: providing services to taxonomists for standard genome sequencing and annotation.</title>
        <authorList>
            <consortium name="The Broad Institute Genomics Platform"/>
            <consortium name="The Broad Institute Genome Sequencing Center for Infectious Disease"/>
            <person name="Wu L."/>
            <person name="Ma J."/>
        </authorList>
    </citation>
    <scope>NUCLEOTIDE SEQUENCE [LARGE SCALE GENOMIC DNA]</scope>
    <source>
        <strain evidence="3">JCM 3380</strain>
    </source>
</reference>
<evidence type="ECO:0000259" key="1">
    <source>
        <dbReference type="Pfam" id="PF11716"/>
    </source>
</evidence>
<gene>
    <name evidence="2" type="ORF">GCM10010492_43260</name>
</gene>
<feature type="domain" description="Mycothiol-dependent maleylpyruvate isomerase metal-binding" evidence="1">
    <location>
        <begin position="9"/>
        <end position="122"/>
    </location>
</feature>
<dbReference type="NCBIfam" id="TIGR03086">
    <property type="entry name" value="TIGR03086 family metal-binding protein"/>
    <property type="match status" value="1"/>
</dbReference>
<dbReference type="EMBL" id="BAAABU010000009">
    <property type="protein sequence ID" value="GAA0239428.1"/>
    <property type="molecule type" value="Genomic_DNA"/>
</dbReference>
<accession>A0ABP3DQH5</accession>
<dbReference type="Proteomes" id="UP001500416">
    <property type="component" value="Unassembled WGS sequence"/>
</dbReference>
<dbReference type="Pfam" id="PF11716">
    <property type="entry name" value="MDMPI_N"/>
    <property type="match status" value="1"/>
</dbReference>
<name>A0ABP3DQH5_9PSEU</name>
<proteinExistence type="predicted"/>
<protein>
    <submittedName>
        <fullName evidence="2">TIGR03086 family metal-binding protein</fullName>
    </submittedName>
</protein>
<sequence length="187" mass="20262">MDLLDLNRAALDLNATLYRKLEPHHFDLPTPCAGWTVRDLLRHQVDSTLKFDAAARETDKAPQASDDLLEAYLAAGDRVTEAFRAAGFLDRPSVFPGFGPQPGRGLVAGHFVDNLVHAWDLAKAVGFDPTLDEGMASAAFKMASRYPSTPDVRGPGAAFGLPVDVPEDAPLTDRLVGLLGREPDWRA</sequence>